<dbReference type="SUPFAM" id="SSF56281">
    <property type="entry name" value="Metallo-hydrolase/oxidoreductase"/>
    <property type="match status" value="1"/>
</dbReference>
<comment type="caution">
    <text evidence="2">The sequence shown here is derived from an EMBL/GenBank/DDBJ whole genome shotgun (WGS) entry which is preliminary data.</text>
</comment>
<dbReference type="Gene3D" id="3.60.15.10">
    <property type="entry name" value="Ribonuclease Z/Hydroxyacylglutathione hydrolase-like"/>
    <property type="match status" value="1"/>
</dbReference>
<dbReference type="InterPro" id="IPR050855">
    <property type="entry name" value="NDM-1-like"/>
</dbReference>
<evidence type="ECO:0000313" key="3">
    <source>
        <dbReference type="Proteomes" id="UP001485043"/>
    </source>
</evidence>
<gene>
    <name evidence="2" type="ORF">WJX84_004436</name>
</gene>
<dbReference type="PANTHER" id="PTHR42951:SF4">
    <property type="entry name" value="ACYL-COENZYME A THIOESTERASE MBLAC2"/>
    <property type="match status" value="1"/>
</dbReference>
<dbReference type="PANTHER" id="PTHR42951">
    <property type="entry name" value="METALLO-BETA-LACTAMASE DOMAIN-CONTAINING"/>
    <property type="match status" value="1"/>
</dbReference>
<dbReference type="AlphaFoldDB" id="A0AAW1T6W3"/>
<dbReference type="Proteomes" id="UP001485043">
    <property type="component" value="Unassembled WGS sequence"/>
</dbReference>
<dbReference type="SMART" id="SM00849">
    <property type="entry name" value="Lactamase_B"/>
    <property type="match status" value="1"/>
</dbReference>
<dbReference type="EMBL" id="JALJOV010000310">
    <property type="protein sequence ID" value="KAK9864825.1"/>
    <property type="molecule type" value="Genomic_DNA"/>
</dbReference>
<accession>A0AAW1T6W3</accession>
<dbReference type="InterPro" id="IPR036866">
    <property type="entry name" value="RibonucZ/Hydroxyglut_hydro"/>
</dbReference>
<proteinExistence type="predicted"/>
<organism evidence="2 3">
    <name type="scientific">Apatococcus fuscideae</name>
    <dbReference type="NCBI Taxonomy" id="2026836"/>
    <lineage>
        <taxon>Eukaryota</taxon>
        <taxon>Viridiplantae</taxon>
        <taxon>Chlorophyta</taxon>
        <taxon>core chlorophytes</taxon>
        <taxon>Trebouxiophyceae</taxon>
        <taxon>Chlorellales</taxon>
        <taxon>Chlorellaceae</taxon>
        <taxon>Apatococcus</taxon>
    </lineage>
</organism>
<evidence type="ECO:0000313" key="2">
    <source>
        <dbReference type="EMBL" id="KAK9864825.1"/>
    </source>
</evidence>
<evidence type="ECO:0000259" key="1">
    <source>
        <dbReference type="SMART" id="SM00849"/>
    </source>
</evidence>
<reference evidence="2 3" key="1">
    <citation type="journal article" date="2024" name="Nat. Commun.">
        <title>Phylogenomics reveals the evolutionary origins of lichenization in chlorophyte algae.</title>
        <authorList>
            <person name="Puginier C."/>
            <person name="Libourel C."/>
            <person name="Otte J."/>
            <person name="Skaloud P."/>
            <person name="Haon M."/>
            <person name="Grisel S."/>
            <person name="Petersen M."/>
            <person name="Berrin J.G."/>
            <person name="Delaux P.M."/>
            <person name="Dal Grande F."/>
            <person name="Keller J."/>
        </authorList>
    </citation>
    <scope>NUCLEOTIDE SEQUENCE [LARGE SCALE GENOMIC DNA]</scope>
    <source>
        <strain evidence="2 3">SAG 2523</strain>
    </source>
</reference>
<protein>
    <recommendedName>
        <fullName evidence="1">Metallo-beta-lactamase domain-containing protein</fullName>
    </recommendedName>
</protein>
<sequence length="308" mass="33580">MLLTKWALLTVGFGIGLAGFLRLQHPGPAKDTLFEELRPGVFRHLNDFPLLPAPFLPVPTATWLIRGNDEKSWILIDAGPSTPTYQRSFKAAMRSILSGPEDKLKLIVLTHAHPDHVEGLPWLLEAYPDAQLAFHEAEARFMTGGGQFAELEGDSLIFALGKYTQGVNSSMPAHRALVLQGTHGDIASSLSGLVTGVPSWLPHGTLEYLHTPGHSPGHLVFIHLPSKSVIAGDAFSYQSRWWPFARSSTPHLARPYPIATINSTAVQVSQKRIAELPGLATVFPSHDDVAGVTAAEFKSWTRSFPSAY</sequence>
<dbReference type="InterPro" id="IPR001279">
    <property type="entry name" value="Metallo-B-lactamas"/>
</dbReference>
<keyword evidence="3" id="KW-1185">Reference proteome</keyword>
<feature type="domain" description="Metallo-beta-lactamase" evidence="1">
    <location>
        <begin position="59"/>
        <end position="286"/>
    </location>
</feature>
<dbReference type="Pfam" id="PF00753">
    <property type="entry name" value="Lactamase_B"/>
    <property type="match status" value="1"/>
</dbReference>
<name>A0AAW1T6W3_9CHLO</name>